<dbReference type="Gene3D" id="3.40.50.150">
    <property type="entry name" value="Vaccinia Virus protein VP39"/>
    <property type="match status" value="1"/>
</dbReference>
<organism evidence="4 5">
    <name type="scientific">Jannaschia faecimaris</name>
    <dbReference type="NCBI Taxonomy" id="1244108"/>
    <lineage>
        <taxon>Bacteria</taxon>
        <taxon>Pseudomonadati</taxon>
        <taxon>Pseudomonadota</taxon>
        <taxon>Alphaproteobacteria</taxon>
        <taxon>Rhodobacterales</taxon>
        <taxon>Roseobacteraceae</taxon>
        <taxon>Jannaschia</taxon>
    </lineage>
</organism>
<dbReference type="AlphaFoldDB" id="A0A1H3SL54"/>
<feature type="domain" description="Histidine-specific methyltransferase SAM-dependent" evidence="3">
    <location>
        <begin position="12"/>
        <end position="309"/>
    </location>
</feature>
<dbReference type="PIRSF" id="PIRSF018005">
    <property type="entry name" value="UCP018005"/>
    <property type="match status" value="1"/>
</dbReference>
<evidence type="ECO:0000313" key="4">
    <source>
        <dbReference type="EMBL" id="SDZ38736.1"/>
    </source>
</evidence>
<dbReference type="RefSeq" id="WP_092646711.1">
    <property type="nucleotide sequence ID" value="NZ_FNPX01000012.1"/>
</dbReference>
<dbReference type="SUPFAM" id="SSF53335">
    <property type="entry name" value="S-adenosyl-L-methionine-dependent methyltransferases"/>
    <property type="match status" value="1"/>
</dbReference>
<dbReference type="InterPro" id="IPR017804">
    <property type="entry name" value="MeTrfase_EgtD-like"/>
</dbReference>
<dbReference type="STRING" id="1244108.SAMN05444004_112105"/>
<dbReference type="EMBL" id="FNPX01000012">
    <property type="protein sequence ID" value="SDZ38736.1"/>
    <property type="molecule type" value="Genomic_DNA"/>
</dbReference>
<dbReference type="Proteomes" id="UP000198914">
    <property type="component" value="Unassembled WGS sequence"/>
</dbReference>
<dbReference type="OrthoDB" id="5289726at2"/>
<dbReference type="PANTHER" id="PTHR43397">
    <property type="entry name" value="ERGOTHIONEINE BIOSYNTHESIS PROTEIN 1"/>
    <property type="match status" value="1"/>
</dbReference>
<sequence>MKDVAENSELLTDALAGLRAPQKILSPKWFYDRRGSELFERITELPEYYPTRTEAAILRANADRLADLVPPAGALVELGSGASVKTRTLLSAGEHFGAYVPIDISEDFLLATAEDLRVRYPDLAVHPVVADFTGPIMLPKVVGETPKVGFFPGSTIGNLDPSQAVALLTRARAWPGVEGFILGADLVKPVSDLIAAYDDAAGVTAAFNINVLNRLNDETHADFDLSAFRHEARWLENPARIEMHLVSTRAQTVDLGDARITFAEGESIHTESCRKYTAETLADMAARAGWSVAETLTDPETRFAVAILRPV</sequence>
<dbReference type="InterPro" id="IPR019257">
    <property type="entry name" value="MeTrfase_dom"/>
</dbReference>
<proteinExistence type="predicted"/>
<evidence type="ECO:0000256" key="1">
    <source>
        <dbReference type="ARBA" id="ARBA00022603"/>
    </source>
</evidence>
<evidence type="ECO:0000259" key="3">
    <source>
        <dbReference type="Pfam" id="PF10017"/>
    </source>
</evidence>
<gene>
    <name evidence="4" type="ORF">SAMN05444004_112105</name>
</gene>
<keyword evidence="2 4" id="KW-0808">Transferase</keyword>
<reference evidence="5" key="1">
    <citation type="submission" date="2016-10" db="EMBL/GenBank/DDBJ databases">
        <authorList>
            <person name="Varghese N."/>
            <person name="Submissions S."/>
        </authorList>
    </citation>
    <scope>NUCLEOTIDE SEQUENCE [LARGE SCALE GENOMIC DNA]</scope>
    <source>
        <strain evidence="5">DSM 100420</strain>
    </source>
</reference>
<keyword evidence="1 4" id="KW-0489">Methyltransferase</keyword>
<evidence type="ECO:0000256" key="2">
    <source>
        <dbReference type="ARBA" id="ARBA00022679"/>
    </source>
</evidence>
<dbReference type="GO" id="GO:0008168">
    <property type="term" value="F:methyltransferase activity"/>
    <property type="evidence" value="ECO:0007669"/>
    <property type="project" value="UniProtKB-KW"/>
</dbReference>
<name>A0A1H3SL54_9RHOB</name>
<protein>
    <submittedName>
        <fullName evidence="4">Dimethylhistidine N-methyltransferase</fullName>
    </submittedName>
</protein>
<keyword evidence="5" id="KW-1185">Reference proteome</keyword>
<dbReference type="NCBIfam" id="TIGR03438">
    <property type="entry name" value="egtD_ergothio"/>
    <property type="match status" value="1"/>
</dbReference>
<dbReference type="GO" id="GO:0032259">
    <property type="term" value="P:methylation"/>
    <property type="evidence" value="ECO:0007669"/>
    <property type="project" value="UniProtKB-KW"/>
</dbReference>
<accession>A0A1H3SL54</accession>
<evidence type="ECO:0000313" key="5">
    <source>
        <dbReference type="Proteomes" id="UP000198914"/>
    </source>
</evidence>
<dbReference type="Pfam" id="PF10017">
    <property type="entry name" value="Methyltransf_33"/>
    <property type="match status" value="1"/>
</dbReference>
<dbReference type="InterPro" id="IPR051128">
    <property type="entry name" value="EgtD_Methyltrsf_superfamily"/>
</dbReference>
<dbReference type="InterPro" id="IPR035094">
    <property type="entry name" value="EgtD"/>
</dbReference>
<dbReference type="InterPro" id="IPR029063">
    <property type="entry name" value="SAM-dependent_MTases_sf"/>
</dbReference>
<dbReference type="PANTHER" id="PTHR43397:SF1">
    <property type="entry name" value="ERGOTHIONEINE BIOSYNTHESIS PROTEIN 1"/>
    <property type="match status" value="1"/>
</dbReference>